<reference evidence="5 7" key="1">
    <citation type="submission" date="2008-03" db="EMBL/GenBank/DDBJ databases">
        <title>Annotation of Ixodes scapularis.</title>
        <authorList>
            <consortium name="Ixodes scapularis Genome Project Consortium"/>
            <person name="Caler E."/>
            <person name="Hannick L.I."/>
            <person name="Bidwell S."/>
            <person name="Joardar V."/>
            <person name="Thiagarajan M."/>
            <person name="Amedeo P."/>
            <person name="Galinsky K.J."/>
            <person name="Schobel S."/>
            <person name="Inman J."/>
            <person name="Hostetler J."/>
            <person name="Miller J."/>
            <person name="Hammond M."/>
            <person name="Megy K."/>
            <person name="Lawson D."/>
            <person name="Kodira C."/>
            <person name="Sutton G."/>
            <person name="Meyer J."/>
            <person name="Hill C.A."/>
            <person name="Birren B."/>
            <person name="Nene V."/>
            <person name="Collins F."/>
            <person name="Alarcon-Chaidez F."/>
            <person name="Wikel S."/>
            <person name="Strausberg R."/>
        </authorList>
    </citation>
    <scope>NUCLEOTIDE SEQUENCE [LARGE SCALE GENOMIC DNA]</scope>
    <source>
        <strain evidence="7">Wikel</strain>
        <strain evidence="5">Wikel colony</strain>
    </source>
</reference>
<dbReference type="GO" id="GO:0008873">
    <property type="term" value="F:gluconate 2-dehydrogenase activity"/>
    <property type="evidence" value="ECO:0007669"/>
    <property type="project" value="UniProtKB-EC"/>
</dbReference>
<dbReference type="VEuPathDB" id="VectorBase:ISCW003690"/>
<evidence type="ECO:0000313" key="5">
    <source>
        <dbReference type="EMBL" id="EEC06545.1"/>
    </source>
</evidence>
<dbReference type="VEuPathDB" id="VectorBase:ISCP_030305"/>
<dbReference type="PANTHER" id="PTHR43333:SF1">
    <property type="entry name" value="D-ISOMER SPECIFIC 2-HYDROXYACID DEHYDROGENASE NAD-BINDING DOMAIN-CONTAINING PROTEIN"/>
    <property type="match status" value="1"/>
</dbReference>
<dbReference type="AlphaFoldDB" id="B7PIX3"/>
<evidence type="ECO:0000256" key="2">
    <source>
        <dbReference type="ARBA" id="ARBA00023027"/>
    </source>
</evidence>
<dbReference type="EMBL" id="ABJB010967425">
    <property type="status" value="NOT_ANNOTATED_CDS"/>
    <property type="molecule type" value="Genomic_DNA"/>
</dbReference>
<dbReference type="EMBL" id="ABJB010275872">
    <property type="status" value="NOT_ANNOTATED_CDS"/>
    <property type="molecule type" value="Genomic_DNA"/>
</dbReference>
<evidence type="ECO:0000256" key="3">
    <source>
        <dbReference type="SAM" id="MobiDB-lite"/>
    </source>
</evidence>
<evidence type="ECO:0000313" key="6">
    <source>
        <dbReference type="EnsemblMetazoa" id="ISCW003690-PA"/>
    </source>
</evidence>
<dbReference type="EC" id="1.1.1.215" evidence="5"/>
<feature type="compositionally biased region" description="Polar residues" evidence="3">
    <location>
        <begin position="47"/>
        <end position="60"/>
    </location>
</feature>
<dbReference type="STRING" id="6945.B7PIX3"/>
<evidence type="ECO:0000313" key="7">
    <source>
        <dbReference type="Proteomes" id="UP000001555"/>
    </source>
</evidence>
<name>B7PIX3_IXOSC</name>
<dbReference type="VEuPathDB" id="VectorBase:ISCI003690"/>
<evidence type="ECO:0000259" key="4">
    <source>
        <dbReference type="Pfam" id="PF02826"/>
    </source>
</evidence>
<dbReference type="Proteomes" id="UP000001555">
    <property type="component" value="Unassembled WGS sequence"/>
</dbReference>
<dbReference type="InterPro" id="IPR006140">
    <property type="entry name" value="D-isomer_DH_NAD-bd"/>
</dbReference>
<dbReference type="PANTHER" id="PTHR43333">
    <property type="entry name" value="2-HACID_DH_C DOMAIN-CONTAINING PROTEIN"/>
    <property type="match status" value="1"/>
</dbReference>
<evidence type="ECO:0000256" key="1">
    <source>
        <dbReference type="ARBA" id="ARBA00023002"/>
    </source>
</evidence>
<dbReference type="InterPro" id="IPR036291">
    <property type="entry name" value="NAD(P)-bd_dom_sf"/>
</dbReference>
<keyword evidence="7" id="KW-1185">Reference proteome</keyword>
<dbReference type="HOGENOM" id="CLU_2388638_0_0_1"/>
<organism>
    <name type="scientific">Ixodes scapularis</name>
    <name type="common">Black-legged tick</name>
    <name type="synonym">Deer tick</name>
    <dbReference type="NCBI Taxonomy" id="6945"/>
    <lineage>
        <taxon>Eukaryota</taxon>
        <taxon>Metazoa</taxon>
        <taxon>Ecdysozoa</taxon>
        <taxon>Arthropoda</taxon>
        <taxon>Chelicerata</taxon>
        <taxon>Arachnida</taxon>
        <taxon>Acari</taxon>
        <taxon>Parasitiformes</taxon>
        <taxon>Ixodida</taxon>
        <taxon>Ixodoidea</taxon>
        <taxon>Ixodidae</taxon>
        <taxon>Ixodinae</taxon>
        <taxon>Ixodes</taxon>
    </lineage>
</organism>
<reference evidence="6" key="2">
    <citation type="submission" date="2020-05" db="UniProtKB">
        <authorList>
            <consortium name="EnsemblMetazoa"/>
        </authorList>
    </citation>
    <scope>IDENTIFICATION</scope>
    <source>
        <strain evidence="6">wikel</strain>
    </source>
</reference>
<dbReference type="EnsemblMetazoa" id="ISCW003690-RA">
    <property type="protein sequence ID" value="ISCW003690-PA"/>
    <property type="gene ID" value="ISCW003690"/>
</dbReference>
<feature type="region of interest" description="Disordered" evidence="3">
    <location>
        <begin position="44"/>
        <end position="72"/>
    </location>
</feature>
<keyword evidence="1 5" id="KW-0560">Oxidoreductase</keyword>
<dbReference type="PaxDb" id="6945-B7PIX3"/>
<protein>
    <submittedName>
        <fullName evidence="5 6">2-hydroxyacid dehydrogenase, putative</fullName>
        <ecNumber evidence="5">1.1.1.215</ecNumber>
    </submittedName>
</protein>
<feature type="domain" description="D-isomer specific 2-hydroxyacid dehydrogenase NAD-binding" evidence="4">
    <location>
        <begin position="4"/>
        <end position="52"/>
    </location>
</feature>
<dbReference type="EMBL" id="ABJB010827258">
    <property type="status" value="NOT_ANNOTATED_CDS"/>
    <property type="molecule type" value="Genomic_DNA"/>
</dbReference>
<sequence length="94" mass="10179">MKPVLINIGRGTIISEESIIEALNNGWISGAILDVFPKEPLPVDSPLWSQPNGTQMSVGPNQDKELPQEDQPVSLPLPASAGFAFLQFSSFLFV</sequence>
<dbReference type="OrthoDB" id="298012at2759"/>
<dbReference type="Pfam" id="PF02826">
    <property type="entry name" value="2-Hacid_dh_C"/>
    <property type="match status" value="1"/>
</dbReference>
<keyword evidence="2" id="KW-0520">NAD</keyword>
<dbReference type="EMBL" id="DS722383">
    <property type="protein sequence ID" value="EEC06545.1"/>
    <property type="molecule type" value="Genomic_DNA"/>
</dbReference>
<dbReference type="InParanoid" id="B7PIX3"/>
<proteinExistence type="predicted"/>
<dbReference type="GO" id="GO:0051287">
    <property type="term" value="F:NAD binding"/>
    <property type="evidence" value="ECO:0007669"/>
    <property type="project" value="InterPro"/>
</dbReference>
<dbReference type="Gene3D" id="3.40.50.720">
    <property type="entry name" value="NAD(P)-binding Rossmann-like Domain"/>
    <property type="match status" value="1"/>
</dbReference>
<accession>B7PIX3</accession>
<dbReference type="SUPFAM" id="SSF51735">
    <property type="entry name" value="NAD(P)-binding Rossmann-fold domains"/>
    <property type="match status" value="1"/>
</dbReference>
<gene>
    <name evidence="5" type="ORF">IscW_ISCW003690</name>
</gene>